<gene>
    <name evidence="1" type="ordered locus">A1C_03355</name>
</gene>
<dbReference type="Proteomes" id="UP000006830">
    <property type="component" value="Chromosome"/>
</dbReference>
<accession>A8GNI2</accession>
<dbReference type="Gene3D" id="3.40.50.410">
    <property type="entry name" value="von Willebrand factor, type A domain"/>
    <property type="match status" value="1"/>
</dbReference>
<dbReference type="AlphaFoldDB" id="A8GNI2"/>
<organism evidence="1 2">
    <name type="scientific">Rickettsia akari (strain Hartford)</name>
    <dbReference type="NCBI Taxonomy" id="293614"/>
    <lineage>
        <taxon>Bacteria</taxon>
        <taxon>Pseudomonadati</taxon>
        <taxon>Pseudomonadota</taxon>
        <taxon>Alphaproteobacteria</taxon>
        <taxon>Rickettsiales</taxon>
        <taxon>Rickettsiaceae</taxon>
        <taxon>Rickettsieae</taxon>
        <taxon>Rickettsia</taxon>
        <taxon>spotted fever group</taxon>
    </lineage>
</organism>
<keyword evidence="2" id="KW-1185">Reference proteome</keyword>
<dbReference type="InterPro" id="IPR036465">
    <property type="entry name" value="vWFA_dom_sf"/>
</dbReference>
<dbReference type="EMBL" id="CP000847">
    <property type="protein sequence ID" value="ABV74957.1"/>
    <property type="molecule type" value="Genomic_DNA"/>
</dbReference>
<evidence type="ECO:0000313" key="2">
    <source>
        <dbReference type="Proteomes" id="UP000006830"/>
    </source>
</evidence>
<dbReference type="RefSeq" id="WP_012149590.1">
    <property type="nucleotide sequence ID" value="NC_009881.1"/>
</dbReference>
<dbReference type="SUPFAM" id="SSF53300">
    <property type="entry name" value="vWA-like"/>
    <property type="match status" value="1"/>
</dbReference>
<evidence type="ECO:0000313" key="1">
    <source>
        <dbReference type="EMBL" id="ABV74957.1"/>
    </source>
</evidence>
<proteinExistence type="predicted"/>
<name>A8GNI2_RICAH</name>
<dbReference type="KEGG" id="rak:A1C_03355"/>
<dbReference type="STRING" id="293614.A1C_03355"/>
<sequence>MINLAWNLRLIRANSLADIKKYVETLNAYGYTRLYGTIKDTLELLKEKINIHSTIIEFTDGKNTGADCNTTQQDVIDSAIAVIRNPQFNMYAVGFGKNYNKEFFEEIAMRG</sequence>
<protein>
    <submittedName>
        <fullName evidence="1">Uncharacterized protein</fullName>
    </submittedName>
</protein>
<reference evidence="1" key="1">
    <citation type="submission" date="2007-09" db="EMBL/GenBank/DDBJ databases">
        <title>Complete Genome Sequence of Rickettsia akari.</title>
        <authorList>
            <person name="Madan A."/>
            <person name="Fahey J."/>
            <person name="Helton E."/>
            <person name="Ketteman M."/>
            <person name="Madan A."/>
            <person name="Rodrigues S."/>
            <person name="Sanchez A."/>
            <person name="Whiting M."/>
            <person name="Dasch G."/>
            <person name="Eremeeva M."/>
        </authorList>
    </citation>
    <scope>NUCLEOTIDE SEQUENCE</scope>
    <source>
        <strain evidence="1">Hartford</strain>
    </source>
</reference>
<dbReference type="HOGENOM" id="CLU_2156421_0_0_5"/>